<dbReference type="GO" id="GO:0006364">
    <property type="term" value="P:rRNA processing"/>
    <property type="evidence" value="ECO:0007669"/>
    <property type="project" value="UniProtKB-ARBA"/>
</dbReference>
<dbReference type="InterPro" id="IPR042092">
    <property type="entry name" value="PsdUridine_s_RsuA/RluB/E/F_cat"/>
</dbReference>
<comment type="caution">
    <text evidence="6">The sequence shown here is derived from an EMBL/GenBank/DDBJ whole genome shotgun (WGS) entry which is preliminary data.</text>
</comment>
<dbReference type="PANTHER" id="PTHR47683">
    <property type="entry name" value="PSEUDOURIDINE SYNTHASE FAMILY PROTEIN-RELATED"/>
    <property type="match status" value="1"/>
</dbReference>
<dbReference type="EMBL" id="JAAONZ010000004">
    <property type="protein sequence ID" value="NHO65282.1"/>
    <property type="molecule type" value="Genomic_DNA"/>
</dbReference>
<feature type="compositionally biased region" description="Basic residues" evidence="4">
    <location>
        <begin position="203"/>
        <end position="214"/>
    </location>
</feature>
<evidence type="ECO:0000256" key="2">
    <source>
        <dbReference type="ARBA" id="ARBA00023235"/>
    </source>
</evidence>
<gene>
    <name evidence="6" type="ORF">G8770_06975</name>
</gene>
<dbReference type="InterPro" id="IPR006145">
    <property type="entry name" value="PsdUridine_synth_RsuA/RluA"/>
</dbReference>
<feature type="domain" description="Pseudouridine synthase RsuA/RluA-like" evidence="5">
    <location>
        <begin position="4"/>
        <end position="150"/>
    </location>
</feature>
<accession>A0A9E5JZB0</accession>
<reference evidence="6" key="1">
    <citation type="submission" date="2020-03" db="EMBL/GenBank/DDBJ databases">
        <authorList>
            <person name="Guo F."/>
        </authorList>
    </citation>
    <scope>NUCLEOTIDE SEQUENCE</scope>
    <source>
        <strain evidence="6">JCM 30134</strain>
    </source>
</reference>
<protein>
    <recommendedName>
        <fullName evidence="3">Pseudouridine synthase</fullName>
        <ecNumber evidence="3">5.4.99.-</ecNumber>
    </recommendedName>
</protein>
<evidence type="ECO:0000256" key="1">
    <source>
        <dbReference type="ARBA" id="ARBA00008348"/>
    </source>
</evidence>
<dbReference type="InterPro" id="IPR050343">
    <property type="entry name" value="RsuA_PseudoU_synthase"/>
</dbReference>
<evidence type="ECO:0000259" key="5">
    <source>
        <dbReference type="Pfam" id="PF00849"/>
    </source>
</evidence>
<dbReference type="EC" id="5.4.99.-" evidence="3"/>
<dbReference type="PROSITE" id="PS01149">
    <property type="entry name" value="PSI_RSU"/>
    <property type="match status" value="1"/>
</dbReference>
<dbReference type="GO" id="GO:0009982">
    <property type="term" value="F:pseudouridine synthase activity"/>
    <property type="evidence" value="ECO:0007669"/>
    <property type="project" value="InterPro"/>
</dbReference>
<comment type="similarity">
    <text evidence="1 3">Belongs to the pseudouridine synthase RsuA family.</text>
</comment>
<dbReference type="InterPro" id="IPR000748">
    <property type="entry name" value="PsdUridine_synth_RsuA/RluB/E/F"/>
</dbReference>
<dbReference type="AlphaFoldDB" id="A0A9E5JZB0"/>
<evidence type="ECO:0000256" key="4">
    <source>
        <dbReference type="SAM" id="MobiDB-lite"/>
    </source>
</evidence>
<keyword evidence="2 3" id="KW-0413">Isomerase</keyword>
<dbReference type="PANTHER" id="PTHR47683:SF2">
    <property type="entry name" value="RNA-BINDING S4 DOMAIN-CONTAINING PROTEIN"/>
    <property type="match status" value="1"/>
</dbReference>
<evidence type="ECO:0000256" key="3">
    <source>
        <dbReference type="RuleBase" id="RU003887"/>
    </source>
</evidence>
<dbReference type="Gene3D" id="3.30.70.580">
    <property type="entry name" value="Pseudouridine synthase I, catalytic domain, N-terminal subdomain"/>
    <property type="match status" value="1"/>
</dbReference>
<evidence type="ECO:0000313" key="6">
    <source>
        <dbReference type="EMBL" id="NHO65282.1"/>
    </source>
</evidence>
<dbReference type="NCBIfam" id="TIGR00093">
    <property type="entry name" value="pseudouridine synthase"/>
    <property type="match status" value="1"/>
</dbReference>
<dbReference type="InterPro" id="IPR020103">
    <property type="entry name" value="PsdUridine_synth_cat_dom_sf"/>
</dbReference>
<organism evidence="6 7">
    <name type="scientific">Pseudomaricurvus hydrocarbonicus</name>
    <dbReference type="NCBI Taxonomy" id="1470433"/>
    <lineage>
        <taxon>Bacteria</taxon>
        <taxon>Pseudomonadati</taxon>
        <taxon>Pseudomonadota</taxon>
        <taxon>Gammaproteobacteria</taxon>
        <taxon>Cellvibrionales</taxon>
        <taxon>Cellvibrionaceae</taxon>
        <taxon>Pseudomaricurvus</taxon>
    </lineage>
</organism>
<feature type="region of interest" description="Disordered" evidence="4">
    <location>
        <begin position="178"/>
        <end position="221"/>
    </location>
</feature>
<dbReference type="Pfam" id="PF00849">
    <property type="entry name" value="PseudoU_synth_2"/>
    <property type="match status" value="1"/>
</dbReference>
<evidence type="ECO:0000313" key="7">
    <source>
        <dbReference type="Proteomes" id="UP000787472"/>
    </source>
</evidence>
<dbReference type="SUPFAM" id="SSF55120">
    <property type="entry name" value="Pseudouridine synthase"/>
    <property type="match status" value="1"/>
</dbReference>
<dbReference type="Gene3D" id="3.30.70.1560">
    <property type="entry name" value="Alpha-L RNA-binding motif"/>
    <property type="match status" value="1"/>
</dbReference>
<dbReference type="GO" id="GO:0003723">
    <property type="term" value="F:RNA binding"/>
    <property type="evidence" value="ECO:0007669"/>
    <property type="project" value="InterPro"/>
</dbReference>
<dbReference type="GO" id="GO:0001522">
    <property type="term" value="P:pseudouridine synthesis"/>
    <property type="evidence" value="ECO:0007669"/>
    <property type="project" value="InterPro"/>
</dbReference>
<dbReference type="InterPro" id="IPR020094">
    <property type="entry name" value="TruA/RsuA/RluB/E/F_N"/>
</dbReference>
<dbReference type="GO" id="GO:0140098">
    <property type="term" value="F:catalytic activity, acting on RNA"/>
    <property type="evidence" value="ECO:0007669"/>
    <property type="project" value="UniProtKB-ARBA"/>
</dbReference>
<feature type="compositionally biased region" description="Low complexity" evidence="4">
    <location>
        <begin position="191"/>
        <end position="202"/>
    </location>
</feature>
<sequence>MSRIILLNKPFQVLSQFSDSDGRTTLKHYLPEHTGFYPAGRLDYDSEGLMLLTDNGLLQHRISDPKHKQPKTYWAQVEGIPTAGSLQELAQGVTLKDGLTRPAKVKAIETPPNLWARTPPIRERQSIPTQWLEITITEGRNRQVRRMTAAIGHPTLRLIRAAIGSWKLGNLKPGEYRTETVTAPATDKGKPPTAQKQQPPKARAARQKRKPGNSRPDRRTR</sequence>
<dbReference type="RefSeq" id="WP_167183905.1">
    <property type="nucleotide sequence ID" value="NZ_JAAONZ010000004.1"/>
</dbReference>
<keyword evidence="7" id="KW-1185">Reference proteome</keyword>
<dbReference type="InterPro" id="IPR018496">
    <property type="entry name" value="PsdUridine_synth_RsuA/RluB_CS"/>
</dbReference>
<dbReference type="Proteomes" id="UP000787472">
    <property type="component" value="Unassembled WGS sequence"/>
</dbReference>
<proteinExistence type="inferred from homology"/>
<name>A0A9E5JZB0_9GAMM</name>